<sequence>MNVASAVVLAAGEGQRLRPLTKHRPKPMLPAANRPILEHVLDAIIDAGITDLHLVVGYKRERVQDHFGSTYRGHGLTYHHQRKQLGSGHALLQADGEIEADFLVVNGDQLISTQTVSEVINAHSVEDIATLAIVESDDAPQYGAVRMENDHISALVEKPHSDEYRLLNAGVYVFAPSFFVEVENTPRENGELSLTDTLIQLLNKDELVRGIQTDEVWHDATYPWDLLSLAKTLLVRPEMIATPVVDSSIYVDESAIVHDDATLRGPVVIGPDSVIGPQAIVGPDTAVGRNVTVDAGAVVASSVIDDDTRIGPNATLAECVTGQDADIDAGTTISGATADVRIGTRVHENVTLGGVIADRAHLGSGTTLSPGVLIGPNAEIHPGSHITSNVREGMEVRD</sequence>
<dbReference type="CDD" id="cd04181">
    <property type="entry name" value="NTP_transferase"/>
    <property type="match status" value="1"/>
</dbReference>
<name>A0A1H8WQL4_9EURY</name>
<dbReference type="InterPro" id="IPR023915">
    <property type="entry name" value="Bifunctiontional_GlmU_arc-type"/>
</dbReference>
<evidence type="ECO:0000256" key="1">
    <source>
        <dbReference type="ARBA" id="ARBA00005166"/>
    </source>
</evidence>
<evidence type="ECO:0000256" key="7">
    <source>
        <dbReference type="ARBA" id="ARBA00013414"/>
    </source>
</evidence>
<comment type="similarity">
    <text evidence="4">In the N-terminal section; belongs to the N-acetylglucosamine-1-phosphate uridyltransferase family.</text>
</comment>
<evidence type="ECO:0000256" key="8">
    <source>
        <dbReference type="ARBA" id="ARBA00022679"/>
    </source>
</evidence>
<evidence type="ECO:0000259" key="14">
    <source>
        <dbReference type="Pfam" id="PF00483"/>
    </source>
</evidence>
<keyword evidence="17" id="KW-1185">Reference proteome</keyword>
<keyword evidence="8 16" id="KW-0808">Transferase</keyword>
<keyword evidence="10" id="KW-0511">Multifunctional enzyme</keyword>
<dbReference type="InterPro" id="IPR056729">
    <property type="entry name" value="GMPPB_C"/>
</dbReference>
<dbReference type="SUPFAM" id="SSF51161">
    <property type="entry name" value="Trimeric LpxA-like enzymes"/>
    <property type="match status" value="1"/>
</dbReference>
<dbReference type="RefSeq" id="WP_089828024.1">
    <property type="nucleotide sequence ID" value="NZ_FODV01000037.1"/>
</dbReference>
<evidence type="ECO:0000256" key="3">
    <source>
        <dbReference type="ARBA" id="ARBA00007707"/>
    </source>
</evidence>
<evidence type="ECO:0000256" key="4">
    <source>
        <dbReference type="ARBA" id="ARBA00007947"/>
    </source>
</evidence>
<dbReference type="InterPro" id="IPR050065">
    <property type="entry name" value="GlmU-like"/>
</dbReference>
<feature type="domain" description="Mannose-1-phosphate guanyltransferase C-terminal" evidence="15">
    <location>
        <begin position="264"/>
        <end position="337"/>
    </location>
</feature>
<keyword evidence="9" id="KW-0548">Nucleotidyltransferase</keyword>
<dbReference type="UniPathway" id="UPA00113">
    <property type="reaction ID" value="UER00532"/>
</dbReference>
<evidence type="ECO:0000313" key="16">
    <source>
        <dbReference type="EMBL" id="SEP29793.1"/>
    </source>
</evidence>
<comment type="catalytic activity">
    <reaction evidence="12">
        <text>alpha-D-glucosamine 1-phosphate + acetyl-CoA = N-acetyl-alpha-D-glucosamine 1-phosphate + CoA + H(+)</text>
        <dbReference type="Rhea" id="RHEA:13725"/>
        <dbReference type="ChEBI" id="CHEBI:15378"/>
        <dbReference type="ChEBI" id="CHEBI:57287"/>
        <dbReference type="ChEBI" id="CHEBI:57288"/>
        <dbReference type="ChEBI" id="CHEBI:57776"/>
        <dbReference type="ChEBI" id="CHEBI:58516"/>
        <dbReference type="EC" id="2.3.1.157"/>
    </reaction>
</comment>
<dbReference type="InterPro" id="IPR029044">
    <property type="entry name" value="Nucleotide-diphossugar_trans"/>
</dbReference>
<evidence type="ECO:0000256" key="2">
    <source>
        <dbReference type="ARBA" id="ARBA00005208"/>
    </source>
</evidence>
<evidence type="ECO:0000256" key="11">
    <source>
        <dbReference type="ARBA" id="ARBA00023315"/>
    </source>
</evidence>
<protein>
    <recommendedName>
        <fullName evidence="7">Bifunctional protein GlmU</fullName>
        <ecNumber evidence="5">2.3.1.157</ecNumber>
        <ecNumber evidence="6">2.7.7.23</ecNumber>
    </recommendedName>
</protein>
<dbReference type="EMBL" id="FODV01000037">
    <property type="protein sequence ID" value="SEP29793.1"/>
    <property type="molecule type" value="Genomic_DNA"/>
</dbReference>
<dbReference type="Gene3D" id="2.160.10.10">
    <property type="entry name" value="Hexapeptide repeat proteins"/>
    <property type="match status" value="2"/>
</dbReference>
<dbReference type="SUPFAM" id="SSF53448">
    <property type="entry name" value="Nucleotide-diphospho-sugar transferases"/>
    <property type="match status" value="1"/>
</dbReference>
<dbReference type="NCBIfam" id="TIGR03992">
    <property type="entry name" value="Arch_glmU"/>
    <property type="match status" value="1"/>
</dbReference>
<dbReference type="EC" id="2.7.7.23" evidence="6"/>
<dbReference type="EC" id="2.3.1.157" evidence="5"/>
<comment type="similarity">
    <text evidence="3">In the C-terminal section; belongs to the transferase hexapeptide repeat family.</text>
</comment>
<evidence type="ECO:0000259" key="15">
    <source>
        <dbReference type="Pfam" id="PF25087"/>
    </source>
</evidence>
<dbReference type="Pfam" id="PF25087">
    <property type="entry name" value="GMPPB_C"/>
    <property type="match status" value="1"/>
</dbReference>
<feature type="domain" description="Nucleotidyl transferase" evidence="14">
    <location>
        <begin position="6"/>
        <end position="228"/>
    </location>
</feature>
<dbReference type="AlphaFoldDB" id="A0A1H8WQL4"/>
<evidence type="ECO:0000256" key="5">
    <source>
        <dbReference type="ARBA" id="ARBA00012225"/>
    </source>
</evidence>
<dbReference type="GO" id="GO:0019134">
    <property type="term" value="F:glucosamine-1-phosphate N-acetyltransferase activity"/>
    <property type="evidence" value="ECO:0007669"/>
    <property type="project" value="UniProtKB-EC"/>
</dbReference>
<gene>
    <name evidence="16" type="ORF">SAMN04487948_13712</name>
</gene>
<comment type="pathway">
    <text evidence="2">Nucleotide-sugar biosynthesis; UDP-N-acetyl-alpha-D-glucosamine biosynthesis; UDP-N-acetyl-alpha-D-glucosamine from N-acetyl-alpha-D-glucosamine 1-phosphate: step 1/1.</text>
</comment>
<accession>A0A1H8WQL4</accession>
<evidence type="ECO:0000256" key="12">
    <source>
        <dbReference type="ARBA" id="ARBA00048247"/>
    </source>
</evidence>
<evidence type="ECO:0000256" key="6">
    <source>
        <dbReference type="ARBA" id="ARBA00012457"/>
    </source>
</evidence>
<comment type="catalytic activity">
    <reaction evidence="13">
        <text>N-acetyl-alpha-D-glucosamine 1-phosphate + UTP + H(+) = UDP-N-acetyl-alpha-D-glucosamine + diphosphate</text>
        <dbReference type="Rhea" id="RHEA:13509"/>
        <dbReference type="ChEBI" id="CHEBI:15378"/>
        <dbReference type="ChEBI" id="CHEBI:33019"/>
        <dbReference type="ChEBI" id="CHEBI:46398"/>
        <dbReference type="ChEBI" id="CHEBI:57705"/>
        <dbReference type="ChEBI" id="CHEBI:57776"/>
        <dbReference type="EC" id="2.7.7.23"/>
    </reaction>
</comment>
<dbReference type="InterPro" id="IPR011004">
    <property type="entry name" value="Trimer_LpxA-like_sf"/>
</dbReference>
<reference evidence="17" key="1">
    <citation type="submission" date="2016-10" db="EMBL/GenBank/DDBJ databases">
        <authorList>
            <person name="Varghese N."/>
            <person name="Submissions S."/>
        </authorList>
    </citation>
    <scope>NUCLEOTIDE SEQUENCE [LARGE SCALE GENOMIC DNA]</scope>
    <source>
        <strain evidence="17">CGMCC 1.10121</strain>
    </source>
</reference>
<evidence type="ECO:0000256" key="9">
    <source>
        <dbReference type="ARBA" id="ARBA00022695"/>
    </source>
</evidence>
<organism evidence="16 17">
    <name type="scientific">Halogranum amylolyticum</name>
    <dbReference type="NCBI Taxonomy" id="660520"/>
    <lineage>
        <taxon>Archaea</taxon>
        <taxon>Methanobacteriati</taxon>
        <taxon>Methanobacteriota</taxon>
        <taxon>Stenosarchaea group</taxon>
        <taxon>Halobacteria</taxon>
        <taxon>Halobacteriales</taxon>
        <taxon>Haloferacaceae</taxon>
    </lineage>
</organism>
<dbReference type="OrthoDB" id="15372at2157"/>
<dbReference type="Proteomes" id="UP000199126">
    <property type="component" value="Unassembled WGS sequence"/>
</dbReference>
<dbReference type="InterPro" id="IPR005835">
    <property type="entry name" value="NTP_transferase_dom"/>
</dbReference>
<dbReference type="GO" id="GO:0003977">
    <property type="term" value="F:UDP-N-acetylglucosamine diphosphorylase activity"/>
    <property type="evidence" value="ECO:0007669"/>
    <property type="project" value="UniProtKB-EC"/>
</dbReference>
<keyword evidence="11" id="KW-0012">Acyltransferase</keyword>
<dbReference type="Gene3D" id="3.90.550.10">
    <property type="entry name" value="Spore Coat Polysaccharide Biosynthesis Protein SpsA, Chain A"/>
    <property type="match status" value="1"/>
</dbReference>
<dbReference type="GO" id="GO:0006048">
    <property type="term" value="P:UDP-N-acetylglucosamine biosynthetic process"/>
    <property type="evidence" value="ECO:0007669"/>
    <property type="project" value="UniProtKB-UniPathway"/>
</dbReference>
<proteinExistence type="inferred from homology"/>
<dbReference type="PANTHER" id="PTHR43584">
    <property type="entry name" value="NUCLEOTIDYL TRANSFERASE"/>
    <property type="match status" value="1"/>
</dbReference>
<comment type="pathway">
    <text evidence="1">Nucleotide-sugar biosynthesis; UDP-N-acetyl-alpha-D-glucosamine biosynthesis; N-acetyl-alpha-D-glucosamine 1-phosphate from alpha-D-glucosamine 6-phosphate (route II): step 2/2.</text>
</comment>
<evidence type="ECO:0000256" key="13">
    <source>
        <dbReference type="ARBA" id="ARBA00048493"/>
    </source>
</evidence>
<evidence type="ECO:0000256" key="10">
    <source>
        <dbReference type="ARBA" id="ARBA00023268"/>
    </source>
</evidence>
<dbReference type="Pfam" id="PF00483">
    <property type="entry name" value="NTP_transferase"/>
    <property type="match status" value="1"/>
</dbReference>
<evidence type="ECO:0000313" key="17">
    <source>
        <dbReference type="Proteomes" id="UP000199126"/>
    </source>
</evidence>
<dbReference type="PANTHER" id="PTHR43584:SF8">
    <property type="entry name" value="N-ACETYLMURAMATE ALPHA-1-PHOSPHATE URIDYLYLTRANSFERASE"/>
    <property type="match status" value="1"/>
</dbReference>